<evidence type="ECO:0000256" key="1">
    <source>
        <dbReference type="ARBA" id="ARBA00004377"/>
    </source>
</evidence>
<evidence type="ECO:0000256" key="11">
    <source>
        <dbReference type="SAM" id="Phobius"/>
    </source>
</evidence>
<evidence type="ECO:0000313" key="12">
    <source>
        <dbReference type="EMBL" id="CDI02448.1"/>
    </source>
</evidence>
<evidence type="ECO:0000256" key="9">
    <source>
        <dbReference type="ARBA" id="ARBA00023136"/>
    </source>
</evidence>
<comment type="function">
    <text evidence="10">Inner membrane component of the type II secretion system required for the energy-dependent secretion of extracellular factors such as proteases and toxins from the periplasm.</text>
</comment>
<evidence type="ECO:0000256" key="5">
    <source>
        <dbReference type="ARBA" id="ARBA00022519"/>
    </source>
</evidence>
<proteinExistence type="inferred from homology"/>
<dbReference type="GO" id="GO:0005886">
    <property type="term" value="C:plasma membrane"/>
    <property type="evidence" value="ECO:0007669"/>
    <property type="project" value="UniProtKB-SubCell"/>
</dbReference>
<evidence type="ECO:0000256" key="7">
    <source>
        <dbReference type="ARBA" id="ARBA00022927"/>
    </source>
</evidence>
<dbReference type="AlphaFoldDB" id="W6MD36"/>
<dbReference type="EMBL" id="CBTJ020000037">
    <property type="protein sequence ID" value="CDI02448.1"/>
    <property type="molecule type" value="Genomic_DNA"/>
</dbReference>
<evidence type="ECO:0000256" key="8">
    <source>
        <dbReference type="ARBA" id="ARBA00022989"/>
    </source>
</evidence>
<evidence type="ECO:0000313" key="13">
    <source>
        <dbReference type="Proteomes" id="UP000035760"/>
    </source>
</evidence>
<comment type="similarity">
    <text evidence="2 10">Belongs to the GSP M family.</text>
</comment>
<dbReference type="InterPro" id="IPR007690">
    <property type="entry name" value="T2SS_GspM"/>
</dbReference>
<evidence type="ECO:0000256" key="6">
    <source>
        <dbReference type="ARBA" id="ARBA00022692"/>
    </source>
</evidence>
<dbReference type="RefSeq" id="WP_048672655.1">
    <property type="nucleotide sequence ID" value="NZ_CBTJ020000037.1"/>
</dbReference>
<dbReference type="OrthoDB" id="6120808at2"/>
<reference evidence="12" key="2">
    <citation type="submission" date="2014-03" db="EMBL/GenBank/DDBJ databases">
        <title>Candidatus Competibacter-lineage genomes retrieved from metagenomes reveal functional metabolic diversity.</title>
        <authorList>
            <person name="McIlroy S.J."/>
            <person name="Albertsen M."/>
            <person name="Andresen E.K."/>
            <person name="Saunders A.M."/>
            <person name="Kristiansen R."/>
            <person name="Stokholm-Bjerregaard M."/>
            <person name="Nielsen K.L."/>
            <person name="Nielsen P.H."/>
        </authorList>
    </citation>
    <scope>NUCLEOTIDE SEQUENCE</scope>
    <source>
        <strain evidence="12">Run_A_D11</strain>
    </source>
</reference>
<dbReference type="InterPro" id="IPR023229">
    <property type="entry name" value="T2SS_M_periplasmic_sf"/>
</dbReference>
<dbReference type="PIRSF" id="PIRSF006291">
    <property type="entry name" value="GspM"/>
    <property type="match status" value="1"/>
</dbReference>
<reference evidence="12" key="1">
    <citation type="submission" date="2013-07" db="EMBL/GenBank/DDBJ databases">
        <authorList>
            <person name="McIlroy S."/>
        </authorList>
    </citation>
    <scope>NUCLEOTIDE SEQUENCE [LARGE SCALE GENOMIC DNA]</scope>
    <source>
        <strain evidence="12">Run_A_D11</strain>
    </source>
</reference>
<sequence length="161" mass="18004">MNTWWATLSTRERGIILAGTGLVLVFLLYVFGWQPFQTRHHRLQQTVVERRAELAWMQQAAQDVKALNRTAAAGSSPDERSLLTVVDQTARTAGMGAALKRIAPQGDDKLSAQLDSVEFDRLLPWLNILEEQHRIVLISLTVDRTDTPGLVNARIVLGHQP</sequence>
<name>W6MD36_9GAMM</name>
<keyword evidence="4 10" id="KW-1003">Cell membrane</keyword>
<keyword evidence="7 10" id="KW-0653">Protein transport</keyword>
<dbReference type="Proteomes" id="UP000035760">
    <property type="component" value="Unassembled WGS sequence"/>
</dbReference>
<accession>W6MD36</accession>
<dbReference type="GO" id="GO:0015628">
    <property type="term" value="P:protein secretion by the type II secretion system"/>
    <property type="evidence" value="ECO:0007669"/>
    <property type="project" value="InterPro"/>
</dbReference>
<comment type="caution">
    <text evidence="12">The sequence shown here is derived from an EMBL/GenBank/DDBJ whole genome shotgun (WGS) entry which is preliminary data.</text>
</comment>
<dbReference type="Gene3D" id="3.30.1360.100">
    <property type="entry name" value="General secretion pathway protein M, EpsM"/>
    <property type="match status" value="1"/>
</dbReference>
<evidence type="ECO:0000256" key="4">
    <source>
        <dbReference type="ARBA" id="ARBA00022475"/>
    </source>
</evidence>
<keyword evidence="6 11" id="KW-0812">Transmembrane</keyword>
<protein>
    <recommendedName>
        <fullName evidence="10">Type II secretion system protein M</fullName>
        <shortName evidence="10">T2SS protein M</shortName>
    </recommendedName>
    <alternativeName>
        <fullName evidence="10">General secretion pathway protein M</fullName>
    </alternativeName>
</protein>
<dbReference type="STRING" id="1400863.BN873_300069"/>
<keyword evidence="3 10" id="KW-0813">Transport</keyword>
<keyword evidence="13" id="KW-1185">Reference proteome</keyword>
<feature type="transmembrane region" description="Helical" evidence="11">
    <location>
        <begin position="15"/>
        <end position="33"/>
    </location>
</feature>
<evidence type="ECO:0000256" key="10">
    <source>
        <dbReference type="PIRNR" id="PIRNR006291"/>
    </source>
</evidence>
<dbReference type="SUPFAM" id="SSF103054">
    <property type="entry name" value="General secretion pathway protein M, EpsM"/>
    <property type="match status" value="1"/>
</dbReference>
<evidence type="ECO:0000256" key="2">
    <source>
        <dbReference type="ARBA" id="ARBA00010637"/>
    </source>
</evidence>
<evidence type="ECO:0000256" key="3">
    <source>
        <dbReference type="ARBA" id="ARBA00022448"/>
    </source>
</evidence>
<organism evidence="12 13">
    <name type="scientific">Candidatus Competibacter denitrificans Run_A_D11</name>
    <dbReference type="NCBI Taxonomy" id="1400863"/>
    <lineage>
        <taxon>Bacteria</taxon>
        <taxon>Pseudomonadati</taxon>
        <taxon>Pseudomonadota</taxon>
        <taxon>Gammaproteobacteria</taxon>
        <taxon>Candidatus Competibacteraceae</taxon>
        <taxon>Candidatus Competibacter</taxon>
    </lineage>
</organism>
<dbReference type="GO" id="GO:0015627">
    <property type="term" value="C:type II protein secretion system complex"/>
    <property type="evidence" value="ECO:0007669"/>
    <property type="project" value="InterPro"/>
</dbReference>
<keyword evidence="8 11" id="KW-1133">Transmembrane helix</keyword>
<keyword evidence="9 10" id="KW-0472">Membrane</keyword>
<dbReference type="Pfam" id="PF04612">
    <property type="entry name" value="T2SSM"/>
    <property type="match status" value="1"/>
</dbReference>
<keyword evidence="5 10" id="KW-0997">Cell inner membrane</keyword>
<comment type="subcellular location">
    <subcellularLocation>
        <location evidence="1">Cell inner membrane</location>
        <topology evidence="1">Single-pass membrane protein</topology>
    </subcellularLocation>
</comment>
<gene>
    <name evidence="12" type="ORF">BN873_300069</name>
</gene>